<proteinExistence type="predicted"/>
<accession>A0ABP0X038</accession>
<evidence type="ECO:0000313" key="1">
    <source>
        <dbReference type="EMBL" id="CAK9271376.1"/>
    </source>
</evidence>
<protein>
    <submittedName>
        <fullName evidence="1">Uncharacterized protein</fullName>
    </submittedName>
</protein>
<dbReference type="Proteomes" id="UP001497444">
    <property type="component" value="Chromosome 4"/>
</dbReference>
<feature type="non-terminal residue" evidence="1">
    <location>
        <position position="75"/>
    </location>
</feature>
<sequence length="75" mass="8358">IKTHTQVTYENLVHSTTVLVLEGFHSFSTVFPNWPYPQPNVSTSGNFKDSFSIFVETSQTSIFKGSSNCCHSVTI</sequence>
<gene>
    <name evidence="1" type="ORF">CSSPJE1EN1_LOCUS16854</name>
</gene>
<feature type="non-terminal residue" evidence="1">
    <location>
        <position position="1"/>
    </location>
</feature>
<keyword evidence="2" id="KW-1185">Reference proteome</keyword>
<reference evidence="1" key="1">
    <citation type="submission" date="2024-02" db="EMBL/GenBank/DDBJ databases">
        <authorList>
            <consortium name="ELIXIR-Norway"/>
            <consortium name="Elixir Norway"/>
        </authorList>
    </citation>
    <scope>NUCLEOTIDE SEQUENCE</scope>
</reference>
<dbReference type="EMBL" id="OZ020099">
    <property type="protein sequence ID" value="CAK9271376.1"/>
    <property type="molecule type" value="Genomic_DNA"/>
</dbReference>
<organism evidence="1 2">
    <name type="scientific">Sphagnum jensenii</name>
    <dbReference type="NCBI Taxonomy" id="128206"/>
    <lineage>
        <taxon>Eukaryota</taxon>
        <taxon>Viridiplantae</taxon>
        <taxon>Streptophyta</taxon>
        <taxon>Embryophyta</taxon>
        <taxon>Bryophyta</taxon>
        <taxon>Sphagnophytina</taxon>
        <taxon>Sphagnopsida</taxon>
        <taxon>Sphagnales</taxon>
        <taxon>Sphagnaceae</taxon>
        <taxon>Sphagnum</taxon>
    </lineage>
</organism>
<name>A0ABP0X038_9BRYO</name>
<evidence type="ECO:0000313" key="2">
    <source>
        <dbReference type="Proteomes" id="UP001497444"/>
    </source>
</evidence>